<dbReference type="KEGG" id="nta:107821332"/>
<reference evidence="2" key="1">
    <citation type="submission" date="2025-08" db="UniProtKB">
        <authorList>
            <consortium name="RefSeq"/>
        </authorList>
    </citation>
    <scope>IDENTIFICATION</scope>
</reference>
<dbReference type="Pfam" id="PF00078">
    <property type="entry name" value="RVT_1"/>
    <property type="match status" value="1"/>
</dbReference>
<organism evidence="2">
    <name type="scientific">Nicotiana tabacum</name>
    <name type="common">Common tobacco</name>
    <dbReference type="NCBI Taxonomy" id="4097"/>
    <lineage>
        <taxon>Eukaryota</taxon>
        <taxon>Viridiplantae</taxon>
        <taxon>Streptophyta</taxon>
        <taxon>Embryophyta</taxon>
        <taxon>Tracheophyta</taxon>
        <taxon>Spermatophyta</taxon>
        <taxon>Magnoliopsida</taxon>
        <taxon>eudicotyledons</taxon>
        <taxon>Gunneridae</taxon>
        <taxon>Pentapetalae</taxon>
        <taxon>asterids</taxon>
        <taxon>lamiids</taxon>
        <taxon>Solanales</taxon>
        <taxon>Solanaceae</taxon>
        <taxon>Nicotianoideae</taxon>
        <taxon>Nicotianeae</taxon>
        <taxon>Nicotiana</taxon>
    </lineage>
</organism>
<sequence length="167" mass="19083">MDFLVDKSQAGFVPGRLLNDNILLGHELVKGYCWKGVSPRCMVKIDMQKAYDSLEWVFLEQVLTATNIPSQFLKWIMTCVSTVSYSIMINAIFCLIRVDCQPRKELYILWWSTNTSLTADSEQLGFLHGIPAFSISWSFAIDKECDDSYSIFLVTDLSFAKKDPDKD</sequence>
<proteinExistence type="predicted"/>
<dbReference type="RefSeq" id="XP_016503251.1">
    <property type="nucleotide sequence ID" value="XM_016647765.1"/>
</dbReference>
<evidence type="ECO:0000259" key="1">
    <source>
        <dbReference type="Pfam" id="PF00078"/>
    </source>
</evidence>
<dbReference type="OrthoDB" id="1733541at2759"/>
<evidence type="ECO:0000313" key="2">
    <source>
        <dbReference type="RefSeq" id="XP_016503251.1"/>
    </source>
</evidence>
<accession>A0A1S4CQB8</accession>
<dbReference type="PaxDb" id="4097-A0A1S4CQB8"/>
<dbReference type="InterPro" id="IPR000477">
    <property type="entry name" value="RT_dom"/>
</dbReference>
<gene>
    <name evidence="2" type="primary">LOC107821332</name>
</gene>
<name>A0A1S4CQB8_TOBAC</name>
<protein>
    <recommendedName>
        <fullName evidence="1">Reverse transcriptase domain-containing protein</fullName>
    </recommendedName>
</protein>
<dbReference type="AlphaFoldDB" id="A0A1S4CQB8"/>
<feature type="domain" description="Reverse transcriptase" evidence="1">
    <location>
        <begin position="6"/>
        <end position="86"/>
    </location>
</feature>